<dbReference type="InterPro" id="IPR015637">
    <property type="entry name" value="MUG/TDG"/>
</dbReference>
<name>A0ABY5DR13_9ACTN</name>
<evidence type="ECO:0000256" key="2">
    <source>
        <dbReference type="ARBA" id="ARBA00022801"/>
    </source>
</evidence>
<dbReference type="PANTHER" id="PTHR12159:SF9">
    <property type="entry name" value="G_T MISMATCH-SPECIFIC THYMINE DNA GLYCOSYLASE"/>
    <property type="match status" value="1"/>
</dbReference>
<dbReference type="EMBL" id="CP098502">
    <property type="protein sequence ID" value="UTI63895.1"/>
    <property type="molecule type" value="Genomic_DNA"/>
</dbReference>
<dbReference type="PANTHER" id="PTHR12159">
    <property type="entry name" value="G/T AND G/U MISMATCH-SPECIFIC DNA GLYCOSYLASE"/>
    <property type="match status" value="1"/>
</dbReference>
<keyword evidence="3" id="KW-0234">DNA repair</keyword>
<evidence type="ECO:0000256" key="1">
    <source>
        <dbReference type="ARBA" id="ARBA00022763"/>
    </source>
</evidence>
<dbReference type="CDD" id="cd10028">
    <property type="entry name" value="UDG-F2_TDG_MUG"/>
    <property type="match status" value="1"/>
</dbReference>
<dbReference type="Proteomes" id="UP001056035">
    <property type="component" value="Chromosome"/>
</dbReference>
<dbReference type="Gene3D" id="3.40.470.10">
    <property type="entry name" value="Uracil-DNA glycosylase-like domain"/>
    <property type="match status" value="1"/>
</dbReference>
<reference evidence="5 6" key="1">
    <citation type="submission" date="2022-06" db="EMBL/GenBank/DDBJ databases">
        <title>Paraconexibacter antarcticus.</title>
        <authorList>
            <person name="Kim C.S."/>
        </authorList>
    </citation>
    <scope>NUCLEOTIDE SEQUENCE [LARGE SCALE GENOMIC DNA]</scope>
    <source>
        <strain evidence="5 6">02-257</strain>
    </source>
</reference>
<gene>
    <name evidence="5" type="ORF">NBH00_21440</name>
</gene>
<dbReference type="RefSeq" id="WP_254570615.1">
    <property type="nucleotide sequence ID" value="NZ_CP098502.1"/>
</dbReference>
<dbReference type="Pfam" id="PF03167">
    <property type="entry name" value="UDG"/>
    <property type="match status" value="1"/>
</dbReference>
<organism evidence="5 6">
    <name type="scientific">Paraconexibacter antarcticus</name>
    <dbReference type="NCBI Taxonomy" id="2949664"/>
    <lineage>
        <taxon>Bacteria</taxon>
        <taxon>Bacillati</taxon>
        <taxon>Actinomycetota</taxon>
        <taxon>Thermoleophilia</taxon>
        <taxon>Solirubrobacterales</taxon>
        <taxon>Paraconexibacteraceae</taxon>
        <taxon>Paraconexibacter</taxon>
    </lineage>
</organism>
<feature type="domain" description="Uracil-DNA glycosylase-like" evidence="4">
    <location>
        <begin position="5"/>
        <end position="145"/>
    </location>
</feature>
<dbReference type="SUPFAM" id="SSF52141">
    <property type="entry name" value="Uracil-DNA glycosylase-like"/>
    <property type="match status" value="1"/>
</dbReference>
<keyword evidence="2" id="KW-0378">Hydrolase</keyword>
<protein>
    <submittedName>
        <fullName evidence="5">Mismatch-specific DNA-glycosylase</fullName>
    </submittedName>
</protein>
<accession>A0ABY5DR13</accession>
<evidence type="ECO:0000313" key="5">
    <source>
        <dbReference type="EMBL" id="UTI63895.1"/>
    </source>
</evidence>
<evidence type="ECO:0000259" key="4">
    <source>
        <dbReference type="Pfam" id="PF03167"/>
    </source>
</evidence>
<evidence type="ECO:0000256" key="3">
    <source>
        <dbReference type="ARBA" id="ARBA00023204"/>
    </source>
</evidence>
<dbReference type="InterPro" id="IPR005122">
    <property type="entry name" value="Uracil-DNA_glycosylase-like"/>
</dbReference>
<proteinExistence type="predicted"/>
<keyword evidence="6" id="KW-1185">Reference proteome</keyword>
<keyword evidence="1" id="KW-0227">DNA damage</keyword>
<evidence type="ECO:0000313" key="6">
    <source>
        <dbReference type="Proteomes" id="UP001056035"/>
    </source>
</evidence>
<dbReference type="InterPro" id="IPR036895">
    <property type="entry name" value="Uracil-DNA_glycosylase-like_sf"/>
</dbReference>
<sequence length="175" mass="18411">MILPDLMPAGLRLVICGTAAGTASARAKAYYAGPGNKFWAILHESGLVNVRLAPADFARLPEWGIGLTDVSKTRHGMDHELGSGAFDPERLWEAVRVAAPRVLAFNGKAAARAAFGLRPRDSLAYGPRPERTDVWVLPSTSGAASGSWDASVWHALAASLADAHTVRSGRGGRAG</sequence>